<evidence type="ECO:0000313" key="1">
    <source>
        <dbReference type="EMBL" id="SFE52212.1"/>
    </source>
</evidence>
<dbReference type="EMBL" id="FOMW01000008">
    <property type="protein sequence ID" value="SFE52212.1"/>
    <property type="molecule type" value="Genomic_DNA"/>
</dbReference>
<dbReference type="STRING" id="74348.SAMN04488523_10818"/>
<proteinExistence type="predicted"/>
<keyword evidence="2" id="KW-1185">Reference proteome</keyword>
<dbReference type="AlphaFoldDB" id="A0A1I2B7N2"/>
<protein>
    <submittedName>
        <fullName evidence="1">Uncharacterized protein</fullName>
    </submittedName>
</protein>
<reference evidence="1 2" key="1">
    <citation type="submission" date="2016-10" db="EMBL/GenBank/DDBJ databases">
        <authorList>
            <person name="de Groot N.N."/>
        </authorList>
    </citation>
    <scope>NUCLEOTIDE SEQUENCE [LARGE SCALE GENOMIC DNA]</scope>
    <source>
        <strain evidence="1 2">DSM 11443</strain>
    </source>
</reference>
<gene>
    <name evidence="1" type="ORF">SAMN04488523_10818</name>
</gene>
<dbReference type="Proteomes" id="UP000198977">
    <property type="component" value="Unassembled WGS sequence"/>
</dbReference>
<accession>A0A1I2B7N2</accession>
<sequence>MLSLPARSSAVKPINEPEEEWFTCYRKIGGQGGLMQSIIRHCAANGLPQFPSLVVLQSEIKLWPDT</sequence>
<name>A0A1I2B7N2_9RHOB</name>
<evidence type="ECO:0000313" key="2">
    <source>
        <dbReference type="Proteomes" id="UP000198977"/>
    </source>
</evidence>
<organism evidence="1 2">
    <name type="scientific">Sulfitobacter brevis</name>
    <dbReference type="NCBI Taxonomy" id="74348"/>
    <lineage>
        <taxon>Bacteria</taxon>
        <taxon>Pseudomonadati</taxon>
        <taxon>Pseudomonadota</taxon>
        <taxon>Alphaproteobacteria</taxon>
        <taxon>Rhodobacterales</taxon>
        <taxon>Roseobacteraceae</taxon>
        <taxon>Sulfitobacter</taxon>
    </lineage>
</organism>